<keyword evidence="4" id="KW-0812">Transmembrane</keyword>
<reference evidence="6 7" key="1">
    <citation type="submission" date="2021-03" db="EMBL/GenBank/DDBJ databases">
        <title>Genomic Encyclopedia of Type Strains, Phase IV (KMG-IV): sequencing the most valuable type-strain genomes for metagenomic binning, comparative biology and taxonomic classification.</title>
        <authorList>
            <person name="Goeker M."/>
        </authorList>
    </citation>
    <scope>NUCLEOTIDE SEQUENCE [LARGE SCALE GENOMIC DNA]</scope>
    <source>
        <strain evidence="6 7">DSM 26048</strain>
    </source>
</reference>
<dbReference type="Proteomes" id="UP001519287">
    <property type="component" value="Unassembled WGS sequence"/>
</dbReference>
<keyword evidence="1" id="KW-0805">Transcription regulation</keyword>
<evidence type="ECO:0000259" key="5">
    <source>
        <dbReference type="PROSITE" id="PS01124"/>
    </source>
</evidence>
<evidence type="ECO:0000256" key="2">
    <source>
        <dbReference type="ARBA" id="ARBA00023125"/>
    </source>
</evidence>
<comment type="caution">
    <text evidence="6">The sequence shown here is derived from an EMBL/GenBank/DDBJ whole genome shotgun (WGS) entry which is preliminary data.</text>
</comment>
<dbReference type="InterPro" id="IPR009057">
    <property type="entry name" value="Homeodomain-like_sf"/>
</dbReference>
<dbReference type="PROSITE" id="PS00041">
    <property type="entry name" value="HTH_ARAC_FAMILY_1"/>
    <property type="match status" value="1"/>
</dbReference>
<dbReference type="RefSeq" id="WP_209970216.1">
    <property type="nucleotide sequence ID" value="NZ_JAGGLB010000002.1"/>
</dbReference>
<dbReference type="Pfam" id="PF12833">
    <property type="entry name" value="HTH_18"/>
    <property type="match status" value="1"/>
</dbReference>
<dbReference type="PANTHER" id="PTHR43280">
    <property type="entry name" value="ARAC-FAMILY TRANSCRIPTIONAL REGULATOR"/>
    <property type="match status" value="1"/>
</dbReference>
<dbReference type="InterPro" id="IPR018060">
    <property type="entry name" value="HTH_AraC"/>
</dbReference>
<dbReference type="PROSITE" id="PS01124">
    <property type="entry name" value="HTH_ARAC_FAMILY_2"/>
    <property type="match status" value="1"/>
</dbReference>
<name>A0ABS4IPB1_9BACL</name>
<dbReference type="Gene3D" id="1.10.10.60">
    <property type="entry name" value="Homeodomain-like"/>
    <property type="match status" value="2"/>
</dbReference>
<feature type="domain" description="HTH araC/xylS-type" evidence="5">
    <location>
        <begin position="676"/>
        <end position="774"/>
    </location>
</feature>
<organism evidence="6 7">
    <name type="scientific">Paenibacillus eucommiae</name>
    <dbReference type="NCBI Taxonomy" id="1355755"/>
    <lineage>
        <taxon>Bacteria</taxon>
        <taxon>Bacillati</taxon>
        <taxon>Bacillota</taxon>
        <taxon>Bacilli</taxon>
        <taxon>Bacillales</taxon>
        <taxon>Paenibacillaceae</taxon>
        <taxon>Paenibacillus</taxon>
    </lineage>
</organism>
<evidence type="ECO:0000313" key="7">
    <source>
        <dbReference type="Proteomes" id="UP001519287"/>
    </source>
</evidence>
<dbReference type="EMBL" id="JAGGLB010000002">
    <property type="protein sequence ID" value="MBP1989403.1"/>
    <property type="molecule type" value="Genomic_DNA"/>
</dbReference>
<feature type="transmembrane region" description="Helical" evidence="4">
    <location>
        <begin position="311"/>
        <end position="334"/>
    </location>
</feature>
<dbReference type="Gene3D" id="3.30.450.20">
    <property type="entry name" value="PAS domain"/>
    <property type="match status" value="1"/>
</dbReference>
<dbReference type="PRINTS" id="PR00032">
    <property type="entry name" value="HTHARAC"/>
</dbReference>
<dbReference type="SUPFAM" id="SSF46689">
    <property type="entry name" value="Homeodomain-like"/>
    <property type="match status" value="2"/>
</dbReference>
<protein>
    <submittedName>
        <fullName evidence="6">AraC-like DNA-binding protein</fullName>
    </submittedName>
</protein>
<evidence type="ECO:0000256" key="3">
    <source>
        <dbReference type="ARBA" id="ARBA00023163"/>
    </source>
</evidence>
<evidence type="ECO:0000313" key="6">
    <source>
        <dbReference type="EMBL" id="MBP1989403.1"/>
    </source>
</evidence>
<dbReference type="InterPro" id="IPR018062">
    <property type="entry name" value="HTH_AraC-typ_CS"/>
</dbReference>
<dbReference type="InterPro" id="IPR020449">
    <property type="entry name" value="Tscrpt_reg_AraC-type_HTH"/>
</dbReference>
<evidence type="ECO:0000256" key="1">
    <source>
        <dbReference type="ARBA" id="ARBA00023015"/>
    </source>
</evidence>
<evidence type="ECO:0000256" key="4">
    <source>
        <dbReference type="SAM" id="Phobius"/>
    </source>
</evidence>
<keyword evidence="4" id="KW-1133">Transmembrane helix</keyword>
<proteinExistence type="predicted"/>
<dbReference type="SMART" id="SM00342">
    <property type="entry name" value="HTH_ARAC"/>
    <property type="match status" value="1"/>
</dbReference>
<gene>
    <name evidence="6" type="ORF">J2Z66_000998</name>
</gene>
<feature type="transmembrane region" description="Helical" evidence="4">
    <location>
        <begin position="12"/>
        <end position="35"/>
    </location>
</feature>
<keyword evidence="2" id="KW-0238">DNA-binding</keyword>
<sequence>MSRKLSSVFYKLFFSYTILLIVTTLIIGTTSYLYFTTNFNREIERIHSRMLAQTNELMHISIFQKAEKIYAELIMNPAYQPAIQLFDAPLESNYSTINEVYKQLKDISLSDQDLLDYISIYYKENNMLISSKHGVSFFNDTSGRAAADKDWIVRMDQARQSTLWIETRNAIENASSYNVSESIFSYVRAFPVNVRTESAKGYIAVHMKEKAIFEMIRSKEPSDRGSNLVIDGEGHFIAAADSKLAEIVLSDSHIMASLTGDVPEQGDFIGSIDGIKSMISYTTIPANGWKLVFTTPIESFYQTSSIVQRTLIVICLVAIIIGMIISNVFTLNLYNPLRRLLNSVRQVFGPSVAAQEGHANEYAFINSTLNHASAKMLELETAVKANVPLIKHNLAISLLSGTLSTETELRERLELLHLALEGPYFCSILFSFEEEVMINLKVENKQIIIYNALRFLENLEIPNVQHLAAALSDLEVVLIISSKQESLDQSHDIHQFISLLTSYTSGQFGFFPQASVGDWVNNPLAVKKSHEQSLAFLQYSYWFPELKVFTGTLFMERELSRAEMPDALLEAFADALKTRNREAIHHSVDAFVNHIREGCYSSEHSHEKLRALITVHRKYVSDMQLHTRDIVSEQVLEHIKNVHNLDQFRNWLLEIVDIVIQFIDDLGTNKSSEVVERVRLFVRDNLNQETSLQSASELVNLHPRYLSRLFKEETGINFIDYITSMRMEKAVDLLLGTEITMEEIAERVGYNSSAYFIKKFREQYGIPPKTYRSNHNAKNL</sequence>
<keyword evidence="7" id="KW-1185">Reference proteome</keyword>
<dbReference type="PANTHER" id="PTHR43280:SF2">
    <property type="entry name" value="HTH-TYPE TRANSCRIPTIONAL REGULATOR EXSA"/>
    <property type="match status" value="1"/>
</dbReference>
<accession>A0ABS4IPB1</accession>
<keyword evidence="4" id="KW-0472">Membrane</keyword>
<keyword evidence="3" id="KW-0804">Transcription</keyword>